<dbReference type="InterPro" id="IPR019885">
    <property type="entry name" value="Tscrpt_reg_HTH_AsnC-type_CS"/>
</dbReference>
<accession>A0A644TW39</accession>
<dbReference type="AlphaFoldDB" id="A0A644TW39"/>
<name>A0A644TW39_9ZZZZ</name>
<dbReference type="InterPro" id="IPR019888">
    <property type="entry name" value="Tscrpt_reg_AsnC-like"/>
</dbReference>
<dbReference type="SUPFAM" id="SSF54909">
    <property type="entry name" value="Dimeric alpha+beta barrel"/>
    <property type="match status" value="1"/>
</dbReference>
<dbReference type="PRINTS" id="PR00033">
    <property type="entry name" value="HTHASNC"/>
</dbReference>
<evidence type="ECO:0000256" key="3">
    <source>
        <dbReference type="ARBA" id="ARBA00023163"/>
    </source>
</evidence>
<evidence type="ECO:0000256" key="2">
    <source>
        <dbReference type="ARBA" id="ARBA00023125"/>
    </source>
</evidence>
<keyword evidence="2" id="KW-0238">DNA-binding</keyword>
<dbReference type="InterPro" id="IPR019887">
    <property type="entry name" value="Tscrpt_reg_AsnC/Lrp_C"/>
</dbReference>
<gene>
    <name evidence="6" type="ORF">SDC9_16916</name>
</gene>
<keyword evidence="3" id="KW-0804">Transcription</keyword>
<dbReference type="PANTHER" id="PTHR30154:SF34">
    <property type="entry name" value="TRANSCRIPTIONAL REGULATOR AZLB"/>
    <property type="match status" value="1"/>
</dbReference>
<dbReference type="PROSITE" id="PS00519">
    <property type="entry name" value="HTH_ASNC_1"/>
    <property type="match status" value="1"/>
</dbReference>
<keyword evidence="1" id="KW-0805">Transcription regulation</keyword>
<dbReference type="PANTHER" id="PTHR30154">
    <property type="entry name" value="LEUCINE-RESPONSIVE REGULATORY PROTEIN"/>
    <property type="match status" value="1"/>
</dbReference>
<dbReference type="CDD" id="cd00090">
    <property type="entry name" value="HTH_ARSR"/>
    <property type="match status" value="1"/>
</dbReference>
<dbReference type="GO" id="GO:0043565">
    <property type="term" value="F:sequence-specific DNA binding"/>
    <property type="evidence" value="ECO:0007669"/>
    <property type="project" value="InterPro"/>
</dbReference>
<evidence type="ECO:0000313" key="6">
    <source>
        <dbReference type="EMBL" id="MPL71145.1"/>
    </source>
</evidence>
<feature type="domain" description="HTH asnC-type" evidence="5">
    <location>
        <begin position="438"/>
        <end position="499"/>
    </location>
</feature>
<reference evidence="6" key="1">
    <citation type="submission" date="2019-08" db="EMBL/GenBank/DDBJ databases">
        <authorList>
            <person name="Kucharzyk K."/>
            <person name="Murdoch R.W."/>
            <person name="Higgins S."/>
            <person name="Loffler F."/>
        </authorList>
    </citation>
    <scope>NUCLEOTIDE SEQUENCE</scope>
</reference>
<dbReference type="Gene3D" id="1.10.10.10">
    <property type="entry name" value="Winged helix-like DNA-binding domain superfamily/Winged helix DNA-binding domain"/>
    <property type="match status" value="1"/>
</dbReference>
<feature type="region of interest" description="Disordered" evidence="4">
    <location>
        <begin position="385"/>
        <end position="404"/>
    </location>
</feature>
<protein>
    <recommendedName>
        <fullName evidence="5">HTH asnC-type domain-containing protein</fullName>
    </recommendedName>
</protein>
<dbReference type="GO" id="GO:0043200">
    <property type="term" value="P:response to amino acid"/>
    <property type="evidence" value="ECO:0007669"/>
    <property type="project" value="TreeGrafter"/>
</dbReference>
<dbReference type="AntiFam" id="ANF00233">
    <property type="entry name" value="Shadow ORF (opposite trxB)"/>
</dbReference>
<dbReference type="InterPro" id="IPR036388">
    <property type="entry name" value="WH-like_DNA-bd_sf"/>
</dbReference>
<dbReference type="InterPro" id="IPR000485">
    <property type="entry name" value="AsnC-type_HTH_dom"/>
</dbReference>
<dbReference type="InterPro" id="IPR011008">
    <property type="entry name" value="Dimeric_a/b-barrel"/>
</dbReference>
<proteinExistence type="predicted"/>
<comment type="caution">
    <text evidence="6">The sequence shown here is derived from an EMBL/GenBank/DDBJ whole genome shotgun (WGS) entry which is preliminary data.</text>
</comment>
<organism evidence="6">
    <name type="scientific">bioreactor metagenome</name>
    <dbReference type="NCBI Taxonomy" id="1076179"/>
    <lineage>
        <taxon>unclassified sequences</taxon>
        <taxon>metagenomes</taxon>
        <taxon>ecological metagenomes</taxon>
    </lineage>
</organism>
<sequence>MASCAGLSVQSALVASIGERRGGKKPIFGLFGTISGQISRFQAGGATNVPTRPTGLFLFGQPALGVERGHATHAGRGHRLAIGMVGQIAGGEDPLDRGAGRAGLHPDIAAAMQPELILHQLRGGGMADRHEEAVTGHHGFRFGLHVADPHPGDAKRRLGAEDFFGNRIPDHLDLRVAEQPVLHDLLGAEAVAAVDHRDLGGEIGQEQRLLDRGVAAADHHDLLAAIEEAVAGGAGGDAEALELLLGGQADPTRLRPGGQDHRIGDIGGAGIAKRDEGPVAEVEAGDRVRDDLGAHGAGVLFHLHHQLRPLDRGAAGPVLDLGGDRQLAAGLDALNQHRVQHRARGIDGGGIAGGPRPDDQHACLLRLAHGSLPVSGVAGISGVADIGTGGRRRNPPPKRFENRSNCSCGRHGERLLRHLLLADKFCATAEGKMASTKLDEIDRKILAELQADGRMTNVELAKRVGISAPPCLRRVRTLEEAGFIRGYHADVNPRELGFEVQVFAMVRLQSQAEADLSAFENRCRAWPLVRECHMLNGEIDFVLKCVAPDLSTFQSFLMGELTPADNVASVKTSLVIRCAKDEPGVPFDVLEERLAKQA</sequence>
<dbReference type="Pfam" id="PF01037">
    <property type="entry name" value="AsnC_trans_reg"/>
    <property type="match status" value="1"/>
</dbReference>
<dbReference type="InterPro" id="IPR011991">
    <property type="entry name" value="ArsR-like_HTH"/>
</dbReference>
<evidence type="ECO:0000256" key="4">
    <source>
        <dbReference type="SAM" id="MobiDB-lite"/>
    </source>
</evidence>
<dbReference type="InterPro" id="IPR036390">
    <property type="entry name" value="WH_DNA-bd_sf"/>
</dbReference>
<dbReference type="GO" id="GO:0005829">
    <property type="term" value="C:cytosol"/>
    <property type="evidence" value="ECO:0007669"/>
    <property type="project" value="TreeGrafter"/>
</dbReference>
<dbReference type="EMBL" id="VSSQ01000057">
    <property type="protein sequence ID" value="MPL71145.1"/>
    <property type="molecule type" value="Genomic_DNA"/>
</dbReference>
<dbReference type="FunFam" id="1.10.10.10:FF:000186">
    <property type="entry name" value="AsnC family transcriptional regulator"/>
    <property type="match status" value="1"/>
</dbReference>
<dbReference type="Pfam" id="PF13412">
    <property type="entry name" value="HTH_24"/>
    <property type="match status" value="1"/>
</dbReference>
<dbReference type="SUPFAM" id="SSF46785">
    <property type="entry name" value="Winged helix' DNA-binding domain"/>
    <property type="match status" value="1"/>
</dbReference>
<evidence type="ECO:0000256" key="1">
    <source>
        <dbReference type="ARBA" id="ARBA00023015"/>
    </source>
</evidence>
<dbReference type="Gene3D" id="3.30.70.920">
    <property type="match status" value="1"/>
</dbReference>
<dbReference type="SMART" id="SM00344">
    <property type="entry name" value="HTH_ASNC"/>
    <property type="match status" value="1"/>
</dbReference>
<dbReference type="PROSITE" id="PS50956">
    <property type="entry name" value="HTH_ASNC_2"/>
    <property type="match status" value="1"/>
</dbReference>
<evidence type="ECO:0000259" key="5">
    <source>
        <dbReference type="PROSITE" id="PS50956"/>
    </source>
</evidence>